<dbReference type="PROSITE" id="PS00965">
    <property type="entry name" value="PMI_I_1"/>
    <property type="match status" value="1"/>
</dbReference>
<dbReference type="InterPro" id="IPR018050">
    <property type="entry name" value="Pmannose_isomerase-type1_CS"/>
</dbReference>
<dbReference type="InterPro" id="IPR001250">
    <property type="entry name" value="Man6P_Isoase-1"/>
</dbReference>
<dbReference type="InterPro" id="IPR016305">
    <property type="entry name" value="Mannose-6-P_Isomerase"/>
</dbReference>
<dbReference type="SUPFAM" id="SSF51182">
    <property type="entry name" value="RmlC-like cupins"/>
    <property type="match status" value="1"/>
</dbReference>
<dbReference type="NCBIfam" id="TIGR00218">
    <property type="entry name" value="manA"/>
    <property type="match status" value="1"/>
</dbReference>
<comment type="catalytic activity">
    <reaction evidence="1">
        <text>D-mannose 6-phosphate = D-fructose 6-phosphate</text>
        <dbReference type="Rhea" id="RHEA:12356"/>
        <dbReference type="ChEBI" id="CHEBI:58735"/>
        <dbReference type="ChEBI" id="CHEBI:61527"/>
        <dbReference type="EC" id="5.3.1.8"/>
    </reaction>
</comment>
<keyword evidence="5 8" id="KW-0862">Zinc</keyword>
<evidence type="ECO:0000256" key="4">
    <source>
        <dbReference type="ARBA" id="ARBA00022723"/>
    </source>
</evidence>
<dbReference type="GO" id="GO:0005975">
    <property type="term" value="P:carbohydrate metabolic process"/>
    <property type="evidence" value="ECO:0007669"/>
    <property type="project" value="InterPro"/>
</dbReference>
<dbReference type="GO" id="GO:0005829">
    <property type="term" value="C:cytosol"/>
    <property type="evidence" value="ECO:0007669"/>
    <property type="project" value="TreeGrafter"/>
</dbReference>
<dbReference type="InterPro" id="IPR046457">
    <property type="entry name" value="PMI_typeI_cat"/>
</dbReference>
<dbReference type="CDD" id="cd07011">
    <property type="entry name" value="cupin_PMI_type_I_N"/>
    <property type="match status" value="1"/>
</dbReference>
<evidence type="ECO:0000313" key="11">
    <source>
        <dbReference type="Proteomes" id="UP001056837"/>
    </source>
</evidence>
<gene>
    <name evidence="10" type="primary">manA</name>
    <name evidence="10" type="ORF">HER15_01200</name>
</gene>
<dbReference type="PANTHER" id="PTHR10309:SF0">
    <property type="entry name" value="MANNOSE-6-PHOSPHATE ISOMERASE"/>
    <property type="match status" value="1"/>
</dbReference>
<dbReference type="EMBL" id="CP050861">
    <property type="protein sequence ID" value="UTD14173.1"/>
    <property type="molecule type" value="Genomic_DNA"/>
</dbReference>
<dbReference type="Gene3D" id="1.10.441.10">
    <property type="entry name" value="Phosphomannose Isomerase, domain 2"/>
    <property type="match status" value="1"/>
</dbReference>
<proteinExistence type="inferred from homology"/>
<dbReference type="PIRSF" id="PIRSF001480">
    <property type="entry name" value="Mannose-6-phosphate_isomerase"/>
    <property type="match status" value="1"/>
</dbReference>
<dbReference type="PANTHER" id="PTHR10309">
    <property type="entry name" value="MANNOSE-6-PHOSPHATE ISOMERASE"/>
    <property type="match status" value="1"/>
</dbReference>
<evidence type="ECO:0000256" key="5">
    <source>
        <dbReference type="ARBA" id="ARBA00022833"/>
    </source>
</evidence>
<evidence type="ECO:0000256" key="3">
    <source>
        <dbReference type="ARBA" id="ARBA00011956"/>
    </source>
</evidence>
<dbReference type="RefSeq" id="WP_239180408.1">
    <property type="nucleotide sequence ID" value="NZ_CP050861.1"/>
</dbReference>
<dbReference type="Pfam" id="PF20511">
    <property type="entry name" value="PMI_typeI_cat"/>
    <property type="match status" value="1"/>
</dbReference>
<keyword evidence="6 10" id="KW-0413">Isomerase</keyword>
<feature type="binding site" evidence="8">
    <location>
        <position position="105"/>
    </location>
    <ligand>
        <name>Zn(2+)</name>
        <dbReference type="ChEBI" id="CHEBI:29105"/>
    </ligand>
</feature>
<dbReference type="Gene3D" id="2.60.120.10">
    <property type="entry name" value="Jelly Rolls"/>
    <property type="match status" value="2"/>
</dbReference>
<feature type="binding site" evidence="8">
    <location>
        <position position="142"/>
    </location>
    <ligand>
        <name>Zn(2+)</name>
        <dbReference type="ChEBI" id="CHEBI:29105"/>
    </ligand>
</feature>
<comment type="cofactor">
    <cofactor evidence="8">
        <name>Zn(2+)</name>
        <dbReference type="ChEBI" id="CHEBI:29105"/>
    </cofactor>
    <text evidence="8">Binds 1 zinc ion per subunit.</text>
</comment>
<feature type="active site" evidence="7">
    <location>
        <position position="289"/>
    </location>
</feature>
<sequence length="408" mass="46821">MINEATQTFNLLALTGQIQNYDWGGDNYITKLLKRKNDGKKIAEYWLGAHRKAPSIIKTSVGNQTLDNFLKRNLKKCLGKRVARKYGRLPFLFKVLDVKKTLSIQVHPSKKNAEKGFKEENILGIPLTAPYRNYKDDNHKPEIMVALSEFWLLHGFLPKSKLITRLEETPEFKKLVNIFKEEGYFGLYKNVMEKSNEEVYEILKPLIDRITPLYKNKKLDKNSPDFWAAKVVDESTNNKKLDRGIFSIYFFNIMKLNKGEAVFQKEGVPHAYLEGQNIELMANSDNVLRGGLTKKHVDVAELLKNIVFEETNPEVLYGCLKKDNLERVYETEAKDFELSKINIGESQVYKAKSRSVEILIVIDGEIEIVETKSVLNLKKGQSALLKAGSIYKITSKKKATIYKAKVPY</sequence>
<accession>A0AAE9SEX0</accession>
<comment type="similarity">
    <text evidence="2">Belongs to the mannose-6-phosphate isomerase type 1 family.</text>
</comment>
<dbReference type="PRINTS" id="PR00714">
    <property type="entry name" value="MAN6PISMRASE"/>
</dbReference>
<dbReference type="GO" id="GO:0004476">
    <property type="term" value="F:mannose-6-phosphate isomerase activity"/>
    <property type="evidence" value="ECO:0007669"/>
    <property type="project" value="UniProtKB-EC"/>
</dbReference>
<evidence type="ECO:0000313" key="10">
    <source>
        <dbReference type="EMBL" id="UTD14173.1"/>
    </source>
</evidence>
<dbReference type="AlphaFoldDB" id="A0AAE9SEX0"/>
<reference evidence="10" key="1">
    <citation type="submission" date="2020-04" db="EMBL/GenBank/DDBJ databases">
        <title>Tenacibaculum mesophilum bac2.</title>
        <authorList>
            <person name="Li M."/>
        </authorList>
    </citation>
    <scope>NUCLEOTIDE SEQUENCE</scope>
    <source>
        <strain evidence="10">Bac2</strain>
    </source>
</reference>
<dbReference type="GO" id="GO:0008270">
    <property type="term" value="F:zinc ion binding"/>
    <property type="evidence" value="ECO:0007669"/>
    <property type="project" value="InterPro"/>
</dbReference>
<dbReference type="GO" id="GO:0009298">
    <property type="term" value="P:GDP-mannose biosynthetic process"/>
    <property type="evidence" value="ECO:0007669"/>
    <property type="project" value="InterPro"/>
</dbReference>
<evidence type="ECO:0000259" key="9">
    <source>
        <dbReference type="Pfam" id="PF20511"/>
    </source>
</evidence>
<dbReference type="EC" id="5.3.1.8" evidence="3"/>
<evidence type="ECO:0000256" key="1">
    <source>
        <dbReference type="ARBA" id="ARBA00000757"/>
    </source>
</evidence>
<dbReference type="InterPro" id="IPR011051">
    <property type="entry name" value="RmlC_Cupin_sf"/>
</dbReference>
<evidence type="ECO:0000256" key="2">
    <source>
        <dbReference type="ARBA" id="ARBA00010772"/>
    </source>
</evidence>
<keyword evidence="4 8" id="KW-0479">Metal-binding</keyword>
<dbReference type="Proteomes" id="UP001056837">
    <property type="component" value="Chromosome"/>
</dbReference>
<feature type="domain" description="Phosphomannose isomerase type I catalytic" evidence="9">
    <location>
        <begin position="11"/>
        <end position="157"/>
    </location>
</feature>
<evidence type="ECO:0000256" key="6">
    <source>
        <dbReference type="ARBA" id="ARBA00023235"/>
    </source>
</evidence>
<evidence type="ECO:0000256" key="8">
    <source>
        <dbReference type="PIRSR" id="PIRSR001480-2"/>
    </source>
</evidence>
<feature type="binding site" evidence="8">
    <location>
        <position position="270"/>
    </location>
    <ligand>
        <name>Zn(2+)</name>
        <dbReference type="ChEBI" id="CHEBI:29105"/>
    </ligand>
</feature>
<feature type="binding site" evidence="8">
    <location>
        <position position="107"/>
    </location>
    <ligand>
        <name>Zn(2+)</name>
        <dbReference type="ChEBI" id="CHEBI:29105"/>
    </ligand>
</feature>
<name>A0AAE9SEX0_9FLAO</name>
<evidence type="ECO:0000256" key="7">
    <source>
        <dbReference type="PIRSR" id="PIRSR001480-1"/>
    </source>
</evidence>
<dbReference type="InterPro" id="IPR014710">
    <property type="entry name" value="RmlC-like_jellyroll"/>
</dbReference>
<protein>
    <recommendedName>
        <fullName evidence="3">mannose-6-phosphate isomerase</fullName>
        <ecNumber evidence="3">5.3.1.8</ecNumber>
    </recommendedName>
</protein>
<organism evidence="10 11">
    <name type="scientific">Tenacibaculum mesophilum</name>
    <dbReference type="NCBI Taxonomy" id="104268"/>
    <lineage>
        <taxon>Bacteria</taxon>
        <taxon>Pseudomonadati</taxon>
        <taxon>Bacteroidota</taxon>
        <taxon>Flavobacteriia</taxon>
        <taxon>Flavobacteriales</taxon>
        <taxon>Flavobacteriaceae</taxon>
        <taxon>Tenacibaculum</taxon>
    </lineage>
</organism>